<dbReference type="GO" id="GO:0140933">
    <property type="term" value="F:5'-(N(7)-methylguanosine 5'-triphospho)-[mRNA] hydrolase activity"/>
    <property type="evidence" value="ECO:0007669"/>
    <property type="project" value="UniProtKB-EC"/>
</dbReference>
<dbReference type="SUPFAM" id="SSF55811">
    <property type="entry name" value="Nudix"/>
    <property type="match status" value="1"/>
</dbReference>
<protein>
    <recommendedName>
        <fullName evidence="10">mRNA-decapping enzyme 2</fullName>
    </recommendedName>
</protein>
<keyword evidence="4" id="KW-0963">Cytoplasm</keyword>
<dbReference type="SUPFAM" id="SSF140586">
    <property type="entry name" value="Dcp2 domain-like"/>
    <property type="match status" value="1"/>
</dbReference>
<dbReference type="InterPro" id="IPR044099">
    <property type="entry name" value="Dcp2_NUDIX"/>
</dbReference>
<dbReference type="InterPro" id="IPR036189">
    <property type="entry name" value="DCP2_BoxA_sf"/>
</dbReference>
<evidence type="ECO:0000256" key="5">
    <source>
        <dbReference type="ARBA" id="ARBA00022723"/>
    </source>
</evidence>
<feature type="compositionally biased region" description="Polar residues" evidence="11">
    <location>
        <begin position="216"/>
        <end position="225"/>
    </location>
</feature>
<dbReference type="GO" id="GO:0030145">
    <property type="term" value="F:manganese ion binding"/>
    <property type="evidence" value="ECO:0007669"/>
    <property type="project" value="InterPro"/>
</dbReference>
<feature type="compositionally biased region" description="Basic and acidic residues" evidence="11">
    <location>
        <begin position="477"/>
        <end position="487"/>
    </location>
</feature>
<dbReference type="GO" id="GO:0000184">
    <property type="term" value="P:nuclear-transcribed mRNA catabolic process, nonsense-mediated decay"/>
    <property type="evidence" value="ECO:0007669"/>
    <property type="project" value="InterPro"/>
</dbReference>
<keyword evidence="5" id="KW-0479">Metal-binding</keyword>
<proteinExistence type="inferred from homology"/>
<comment type="similarity">
    <text evidence="3">Belongs to the Nudix hydrolase family. DCP2 subfamily.</text>
</comment>
<comment type="cofactor">
    <cofactor evidence="1">
        <name>Mn(2+)</name>
        <dbReference type="ChEBI" id="CHEBI:29035"/>
    </cofactor>
</comment>
<reference evidence="14" key="1">
    <citation type="submission" date="2022-10" db="EMBL/GenBank/DDBJ databases">
        <title>Genome assembly of Pristionchus species.</title>
        <authorList>
            <person name="Yoshida K."/>
            <person name="Sommer R.J."/>
        </authorList>
    </citation>
    <scope>NUCLEOTIDE SEQUENCE [LARGE SCALE GENOMIC DNA]</scope>
    <source>
        <strain evidence="14">RS5460</strain>
    </source>
</reference>
<keyword evidence="7" id="KW-0694">RNA-binding</keyword>
<dbReference type="InterPro" id="IPR000086">
    <property type="entry name" value="NUDIX_hydrolase_dom"/>
</dbReference>
<sequence>VGKLSSVLPSVCRFRCNRIGLGSSYAVKWSTFQCYLHRDHMCLCLLFIMFPILRYFGFILHRIVPPNRVLSHGNIMIFPNGYNRRGYSIIKRFIFQAFHCSFFDMSTPVTASDTQKKRHRGPRRRNAAASNPPKAETQLPNPSNAGRVSQANNLLAQLAAAQGSSVPPSQPSTSHMTAPKGKDNLSKNQKQTKSADRGKSVGARMSAKHPPPPAPSSQRNRTTSQSAYKMNEASYRGPKIPEDVLDSLSFRFVMNIPDSERLDETRVCFQIELAHWFYIDFYVNQEERTDCINIGMRDFLKQIFSHNDFLRRLFYRSDEILDNWRHYKSTVPTYGGILLDSSMNHILLVQGFYASKNSWGFPKGKVNESETPRECAIREVREETGFDFGEHSSGNEFKIQKMVNDTMIRLYVVKDVPMDYKFEPQTRCEIRKMKWFNIWDLPLDRNDQLAANKGFHPKHFYGVVPFIQDLQNYVKREEKKREKEGKSKKGITLNNGKKNSAFTKVEKKSPSERAWMESVAMGDASTSTNYGDVQMSSTTETLFKPLGETGGAPPGSNLAMILAHSSAGSTPRNASTSKTAVAHPVAIRPCDAPVYEAPLKEDKCKVAANLIANLWTAVPSSSTHSATQIEDTLNKILFNAPLDCVSHLIDPSKTPVQRDSSIDGDEEVKECVPTLSQEPSLPPLNELCISVEGMFPSGLIDLPSTSSHSHSLPSSTFRRHSVSSSVLSPAIKNRCAFELVPAWKSFKLNREKIFEEIASFFL</sequence>
<gene>
    <name evidence="13" type="ORF">PMAYCL1PPCAC_18491</name>
</gene>
<organism evidence="13 14">
    <name type="scientific">Pristionchus mayeri</name>
    <dbReference type="NCBI Taxonomy" id="1317129"/>
    <lineage>
        <taxon>Eukaryota</taxon>
        <taxon>Metazoa</taxon>
        <taxon>Ecdysozoa</taxon>
        <taxon>Nematoda</taxon>
        <taxon>Chromadorea</taxon>
        <taxon>Rhabditida</taxon>
        <taxon>Rhabditina</taxon>
        <taxon>Diplogasteromorpha</taxon>
        <taxon>Diplogasteroidea</taxon>
        <taxon>Neodiplogasteridae</taxon>
        <taxon>Pristionchus</taxon>
    </lineage>
</organism>
<accession>A0AAN5CPK5</accession>
<evidence type="ECO:0000313" key="14">
    <source>
        <dbReference type="Proteomes" id="UP001328107"/>
    </source>
</evidence>
<dbReference type="InterPro" id="IPR007722">
    <property type="entry name" value="DCP2_BoxA"/>
</dbReference>
<evidence type="ECO:0000256" key="4">
    <source>
        <dbReference type="ARBA" id="ARBA00022490"/>
    </source>
</evidence>
<dbReference type="Gene3D" id="3.90.79.10">
    <property type="entry name" value="Nucleoside Triphosphate Pyrophosphohydrolase"/>
    <property type="match status" value="1"/>
</dbReference>
<evidence type="ECO:0000259" key="12">
    <source>
        <dbReference type="PROSITE" id="PS51462"/>
    </source>
</evidence>
<evidence type="ECO:0000256" key="8">
    <source>
        <dbReference type="ARBA" id="ARBA00023211"/>
    </source>
</evidence>
<comment type="caution">
    <text evidence="13">The sequence shown here is derived from an EMBL/GenBank/DDBJ whole genome shotgun (WGS) entry which is preliminary data.</text>
</comment>
<evidence type="ECO:0000256" key="9">
    <source>
        <dbReference type="ARBA" id="ARBA00047661"/>
    </source>
</evidence>
<dbReference type="InterPro" id="IPR020084">
    <property type="entry name" value="NUDIX_hydrolase_CS"/>
</dbReference>
<dbReference type="PROSITE" id="PS00893">
    <property type="entry name" value="NUDIX_BOX"/>
    <property type="match status" value="1"/>
</dbReference>
<name>A0AAN5CPK5_9BILA</name>
<dbReference type="Pfam" id="PF00293">
    <property type="entry name" value="NUDIX"/>
    <property type="match status" value="1"/>
</dbReference>
<dbReference type="CDD" id="cd03672">
    <property type="entry name" value="NUDIX_Dcp2p_Nudt20"/>
    <property type="match status" value="1"/>
</dbReference>
<feature type="region of interest" description="Disordered" evidence="11">
    <location>
        <begin position="111"/>
        <end position="147"/>
    </location>
</feature>
<dbReference type="PROSITE" id="PS51462">
    <property type="entry name" value="NUDIX"/>
    <property type="match status" value="1"/>
</dbReference>
<dbReference type="Pfam" id="PF05026">
    <property type="entry name" value="DCP2"/>
    <property type="match status" value="1"/>
</dbReference>
<evidence type="ECO:0000256" key="11">
    <source>
        <dbReference type="SAM" id="MobiDB-lite"/>
    </source>
</evidence>
<dbReference type="PANTHER" id="PTHR23114">
    <property type="entry name" value="M7GPPPN-MRNA HYDROLASE"/>
    <property type="match status" value="1"/>
</dbReference>
<dbReference type="EMBL" id="BTRK01000004">
    <property type="protein sequence ID" value="GMR48296.1"/>
    <property type="molecule type" value="Genomic_DNA"/>
</dbReference>
<dbReference type="PANTHER" id="PTHR23114:SF17">
    <property type="entry name" value="M7GPPPN-MRNA HYDROLASE"/>
    <property type="match status" value="1"/>
</dbReference>
<feature type="non-terminal residue" evidence="13">
    <location>
        <position position="1"/>
    </location>
</feature>
<dbReference type="Proteomes" id="UP001328107">
    <property type="component" value="Unassembled WGS sequence"/>
</dbReference>
<feature type="region of interest" description="Disordered" evidence="11">
    <location>
        <begin position="477"/>
        <end position="497"/>
    </location>
</feature>
<comment type="catalytic activity">
    <reaction evidence="9">
        <text>a 5'-end (N(7)-methyl 5'-triphosphoguanosine)-ribonucleoside in mRNA + H2O = N(7)-methyl-GDP + a 5'-end phospho-ribonucleoside in mRNA + 2 H(+)</text>
        <dbReference type="Rhea" id="RHEA:67484"/>
        <dbReference type="Rhea" id="RHEA-COMP:15692"/>
        <dbReference type="Rhea" id="RHEA-COMP:17167"/>
        <dbReference type="ChEBI" id="CHEBI:15377"/>
        <dbReference type="ChEBI" id="CHEBI:15378"/>
        <dbReference type="ChEBI" id="CHEBI:63714"/>
        <dbReference type="ChEBI" id="CHEBI:138282"/>
        <dbReference type="ChEBI" id="CHEBI:156461"/>
        <dbReference type="EC" id="3.6.1.62"/>
    </reaction>
    <physiologicalReaction direction="left-to-right" evidence="9">
        <dbReference type="Rhea" id="RHEA:67485"/>
    </physiologicalReaction>
</comment>
<feature type="compositionally biased region" description="Polar residues" evidence="11">
    <location>
        <begin position="138"/>
        <end position="147"/>
    </location>
</feature>
<feature type="region of interest" description="Disordered" evidence="11">
    <location>
        <begin position="160"/>
        <end position="225"/>
    </location>
</feature>
<evidence type="ECO:0000256" key="6">
    <source>
        <dbReference type="ARBA" id="ARBA00022801"/>
    </source>
</evidence>
<evidence type="ECO:0000256" key="2">
    <source>
        <dbReference type="ARBA" id="ARBA00004496"/>
    </source>
</evidence>
<keyword evidence="6" id="KW-0378">Hydrolase</keyword>
<comment type="subcellular location">
    <subcellularLocation>
        <location evidence="2">Cytoplasm</location>
    </subcellularLocation>
</comment>
<dbReference type="GO" id="GO:0003723">
    <property type="term" value="F:RNA binding"/>
    <property type="evidence" value="ECO:0007669"/>
    <property type="project" value="UniProtKB-KW"/>
</dbReference>
<evidence type="ECO:0000256" key="3">
    <source>
        <dbReference type="ARBA" id="ARBA00005279"/>
    </source>
</evidence>
<dbReference type="Gene3D" id="1.10.10.1050">
    <property type="entry name" value="Dcp2, box A domain"/>
    <property type="match status" value="1"/>
</dbReference>
<dbReference type="SMART" id="SM01125">
    <property type="entry name" value="DCP2"/>
    <property type="match status" value="1"/>
</dbReference>
<feature type="compositionally biased region" description="Polar residues" evidence="11">
    <location>
        <begin position="163"/>
        <end position="176"/>
    </location>
</feature>
<dbReference type="InterPro" id="IPR015797">
    <property type="entry name" value="NUDIX_hydrolase-like_dom_sf"/>
</dbReference>
<evidence type="ECO:0000256" key="7">
    <source>
        <dbReference type="ARBA" id="ARBA00022884"/>
    </source>
</evidence>
<evidence type="ECO:0000313" key="13">
    <source>
        <dbReference type="EMBL" id="GMR48296.1"/>
    </source>
</evidence>
<feature type="compositionally biased region" description="Basic residues" evidence="11">
    <location>
        <begin position="116"/>
        <end position="126"/>
    </location>
</feature>
<keyword evidence="14" id="KW-1185">Reference proteome</keyword>
<dbReference type="GO" id="GO:0000290">
    <property type="term" value="P:deadenylation-dependent decapping of nuclear-transcribed mRNA"/>
    <property type="evidence" value="ECO:0007669"/>
    <property type="project" value="InterPro"/>
</dbReference>
<evidence type="ECO:0000256" key="1">
    <source>
        <dbReference type="ARBA" id="ARBA00001936"/>
    </source>
</evidence>
<dbReference type="GO" id="GO:0000932">
    <property type="term" value="C:P-body"/>
    <property type="evidence" value="ECO:0007669"/>
    <property type="project" value="TreeGrafter"/>
</dbReference>
<evidence type="ECO:0000256" key="10">
    <source>
        <dbReference type="ARBA" id="ARBA00078183"/>
    </source>
</evidence>
<dbReference type="FunFam" id="3.90.79.10:FF:000003">
    <property type="entry name" value="M7GpppN-mRNA hydrolase isoform 2"/>
    <property type="match status" value="1"/>
</dbReference>
<keyword evidence="8" id="KW-0464">Manganese</keyword>
<dbReference type="AlphaFoldDB" id="A0AAN5CPK5"/>
<feature type="domain" description="Nudix hydrolase" evidence="12">
    <location>
        <begin position="329"/>
        <end position="462"/>
    </location>
</feature>